<dbReference type="GO" id="GO:0005737">
    <property type="term" value="C:cytoplasm"/>
    <property type="evidence" value="ECO:0007669"/>
    <property type="project" value="UniProtKB-SubCell"/>
</dbReference>
<gene>
    <name evidence="27" type="ORF">TKK_005393</name>
</gene>
<evidence type="ECO:0000313" key="27">
    <source>
        <dbReference type="EMBL" id="KAL3401579.1"/>
    </source>
</evidence>
<evidence type="ECO:0000256" key="18">
    <source>
        <dbReference type="ARBA" id="ARBA00049360"/>
    </source>
</evidence>
<evidence type="ECO:0000256" key="7">
    <source>
        <dbReference type="ARBA" id="ARBA00022517"/>
    </source>
</evidence>
<evidence type="ECO:0000256" key="2">
    <source>
        <dbReference type="ARBA" id="ARBA00004496"/>
    </source>
</evidence>
<evidence type="ECO:0000256" key="24">
    <source>
        <dbReference type="PIRSR" id="PIRSR038147-3"/>
    </source>
</evidence>
<evidence type="ECO:0000256" key="5">
    <source>
        <dbReference type="ARBA" id="ARBA00016038"/>
    </source>
</evidence>
<evidence type="ECO:0000256" key="8">
    <source>
        <dbReference type="ARBA" id="ARBA00022527"/>
    </source>
</evidence>
<comment type="catalytic activity">
    <reaction evidence="18">
        <text>ATP + H2O = ADP + phosphate + H(+)</text>
        <dbReference type="Rhea" id="RHEA:13065"/>
        <dbReference type="ChEBI" id="CHEBI:15377"/>
        <dbReference type="ChEBI" id="CHEBI:15378"/>
        <dbReference type="ChEBI" id="CHEBI:30616"/>
        <dbReference type="ChEBI" id="CHEBI:43474"/>
        <dbReference type="ChEBI" id="CHEBI:456216"/>
    </reaction>
</comment>
<dbReference type="InterPro" id="IPR011009">
    <property type="entry name" value="Kinase-like_dom_sf"/>
</dbReference>
<keyword evidence="12 21" id="KW-0418">Kinase</keyword>
<evidence type="ECO:0000313" key="28">
    <source>
        <dbReference type="Proteomes" id="UP001627154"/>
    </source>
</evidence>
<comment type="function">
    <text evidence="19">Involved in the final steps of cytoplasmic maturation of the 40S ribosomal subunit. Involved in processing of 18S-E pre-rRNA to the mature 18S rRNA. Required for the recycling of NOB1 and PNO1 from the late 40S precursor. The association with the very late 40S subunit intermediate may involve a translation-like checkpoint point cycle preceeding the binding to the 60S ribosomal subunit. Despite the protein kinase domain is proposed to act predominantly as an ATPase. The catalytic activity regulates its dynamic association with the 40S subunit. In addition to its role in ribosomal biogenesis acts as an adapter protein by recruiting NCL/nucleolin the to PRMT5 complex for its symmetrical methylation.</text>
</comment>
<proteinExistence type="inferred from homology"/>
<comment type="cofactor">
    <cofactor evidence="1 24">
        <name>Mg(2+)</name>
        <dbReference type="ChEBI" id="CHEBI:18420"/>
    </cofactor>
</comment>
<dbReference type="InterPro" id="IPR000687">
    <property type="entry name" value="RIO_kinase"/>
</dbReference>
<keyword evidence="9 21" id="KW-0808">Transferase</keyword>
<dbReference type="SMART" id="SM00090">
    <property type="entry name" value="RIO"/>
    <property type="match status" value="1"/>
</dbReference>
<keyword evidence="13" id="KW-0378">Hydrolase</keyword>
<comment type="similarity">
    <text evidence="3 21">Belongs to the protein kinase superfamily. RIO-type Ser/Thr kinase family.</text>
</comment>
<dbReference type="InterPro" id="IPR018934">
    <property type="entry name" value="RIO_dom"/>
</dbReference>
<dbReference type="PROSITE" id="PS01245">
    <property type="entry name" value="RIO1"/>
    <property type="match status" value="1"/>
</dbReference>
<feature type="compositionally biased region" description="Polar residues" evidence="25">
    <location>
        <begin position="68"/>
        <end position="83"/>
    </location>
</feature>
<feature type="compositionally biased region" description="Polar residues" evidence="25">
    <location>
        <begin position="1"/>
        <end position="10"/>
    </location>
</feature>
<evidence type="ECO:0000259" key="26">
    <source>
        <dbReference type="SMART" id="SM00090"/>
    </source>
</evidence>
<comment type="subunit">
    <text evidence="20">Associates with the precursor of the 40S ribosome subunit. Interacts (via its N-terminus) with PRMT5 (via its N-terminus). Interacts with WDR77. Found in a PRMT5 complex composed of PRMT5, WDR77 and RIOK1. Interacts (via its C-terminus) with NCL; this interaction targets NCL for PRTM5 methylation.</text>
</comment>
<evidence type="ECO:0000256" key="14">
    <source>
        <dbReference type="ARBA" id="ARBA00022840"/>
    </source>
</evidence>
<evidence type="ECO:0000256" key="11">
    <source>
        <dbReference type="ARBA" id="ARBA00022741"/>
    </source>
</evidence>
<dbReference type="Gene3D" id="1.10.510.10">
    <property type="entry name" value="Transferase(Phosphotransferase) domain 1"/>
    <property type="match status" value="1"/>
</dbReference>
<dbReference type="GO" id="GO:0004674">
    <property type="term" value="F:protein serine/threonine kinase activity"/>
    <property type="evidence" value="ECO:0007669"/>
    <property type="project" value="UniProtKB-KW"/>
</dbReference>
<dbReference type="CDD" id="cd05147">
    <property type="entry name" value="RIO1_euk"/>
    <property type="match status" value="1"/>
</dbReference>
<keyword evidence="6" id="KW-0963">Cytoplasm</keyword>
<comment type="subcellular location">
    <subcellularLocation>
        <location evidence="2">Cytoplasm</location>
    </subcellularLocation>
</comment>
<name>A0ABD2X9L3_9HYME</name>
<comment type="catalytic activity">
    <reaction evidence="17 21">
        <text>L-seryl-[protein] + ATP = O-phospho-L-seryl-[protein] + ADP + H(+)</text>
        <dbReference type="Rhea" id="RHEA:17989"/>
        <dbReference type="Rhea" id="RHEA-COMP:9863"/>
        <dbReference type="Rhea" id="RHEA-COMP:11604"/>
        <dbReference type="ChEBI" id="CHEBI:15378"/>
        <dbReference type="ChEBI" id="CHEBI:29999"/>
        <dbReference type="ChEBI" id="CHEBI:30616"/>
        <dbReference type="ChEBI" id="CHEBI:83421"/>
        <dbReference type="ChEBI" id="CHEBI:456216"/>
        <dbReference type="EC" id="2.7.11.1"/>
    </reaction>
</comment>
<feature type="compositionally biased region" description="Acidic residues" evidence="25">
    <location>
        <begin position="469"/>
        <end position="485"/>
    </location>
</feature>
<dbReference type="Gene3D" id="3.30.200.20">
    <property type="entry name" value="Phosphorylase Kinase, domain 1"/>
    <property type="match status" value="1"/>
</dbReference>
<protein>
    <recommendedName>
        <fullName evidence="5 21">Serine/threonine-protein kinase RIO1</fullName>
        <ecNumber evidence="4 21">2.7.11.1</ecNumber>
    </recommendedName>
</protein>
<dbReference type="FunFam" id="1.10.510.10:FF:000232">
    <property type="entry name" value="Serine/threonine-protein kinase RIO1"/>
    <property type="match status" value="1"/>
</dbReference>
<dbReference type="Pfam" id="PF01163">
    <property type="entry name" value="RIO1"/>
    <property type="match status" value="1"/>
</dbReference>
<sequence>MSRLQTISDSRISKMKPKTNMHLNGYGSKEGDINYNPYEDDYSSSPSDDSYYDGYNEHDWEYDEDTGQKCSVQPNKQSSSNADNKPHLKNFASRVIVEEYNGPQLKSNVTNLLSEKARTIDNDRNRIKDKSDRATSEQVLDDRVRTILYKMISTHVISKINGCVSTGKEANVYHALSPEKVEYAVKIYKTSILIFKDRSQYVVGERRYRHGYCKSNPRKMVTLWAEKEMRNLNRLIKAGICAPTPIKIKGTVLVMTFFGKNGCASPKLKDAILEASKPRELYRECIVIMWKMYNQCKLVHADLSEYNILYHKGSLVIIDVSQSVEQDHPKALEFLRKDCTNITDFFKKNQVAVMSIKSLFEFIVDPNITEKNMDEYLDEMSAQIDCNTDTTSDPEQQIEDEVFKNVYIPQRLDEVIDIERDIKIAKAGKGDLVYETLVGLKSDLSAPASVPKLLEKKYQKTFEKSDSSDYNDSDDTKSEEDDEEDERKSKFVNSARPKNETTEEKKARKKEIKAEKAEVRKTKLKKHIKKRHLKQGKDK</sequence>
<evidence type="ECO:0000256" key="23">
    <source>
        <dbReference type="PIRSR" id="PIRSR038147-2"/>
    </source>
</evidence>
<evidence type="ECO:0000256" key="22">
    <source>
        <dbReference type="PIRSR" id="PIRSR038147-1"/>
    </source>
</evidence>
<evidence type="ECO:0000256" key="15">
    <source>
        <dbReference type="ARBA" id="ARBA00022842"/>
    </source>
</evidence>
<evidence type="ECO:0000256" key="20">
    <source>
        <dbReference type="ARBA" id="ARBA00063876"/>
    </source>
</evidence>
<dbReference type="GO" id="GO:0016787">
    <property type="term" value="F:hydrolase activity"/>
    <property type="evidence" value="ECO:0007669"/>
    <property type="project" value="UniProtKB-KW"/>
</dbReference>
<evidence type="ECO:0000256" key="25">
    <source>
        <dbReference type="SAM" id="MobiDB-lite"/>
    </source>
</evidence>
<feature type="compositionally biased region" description="Basic and acidic residues" evidence="25">
    <location>
        <begin position="497"/>
        <end position="521"/>
    </location>
</feature>
<dbReference type="InterPro" id="IPR017407">
    <property type="entry name" value="Ser/Thr_kinase_Rio1"/>
</dbReference>
<keyword evidence="14 21" id="KW-0067">ATP-binding</keyword>
<organism evidence="27 28">
    <name type="scientific">Trichogramma kaykai</name>
    <dbReference type="NCBI Taxonomy" id="54128"/>
    <lineage>
        <taxon>Eukaryota</taxon>
        <taxon>Metazoa</taxon>
        <taxon>Ecdysozoa</taxon>
        <taxon>Arthropoda</taxon>
        <taxon>Hexapoda</taxon>
        <taxon>Insecta</taxon>
        <taxon>Pterygota</taxon>
        <taxon>Neoptera</taxon>
        <taxon>Endopterygota</taxon>
        <taxon>Hymenoptera</taxon>
        <taxon>Apocrita</taxon>
        <taxon>Proctotrupomorpha</taxon>
        <taxon>Chalcidoidea</taxon>
        <taxon>Trichogrammatidae</taxon>
        <taxon>Trichogramma</taxon>
    </lineage>
</organism>
<feature type="active site" description="Proton acceptor" evidence="22">
    <location>
        <position position="302"/>
    </location>
</feature>
<comment type="caution">
    <text evidence="27">The sequence shown here is derived from an EMBL/GenBank/DDBJ whole genome shotgun (WGS) entry which is preliminary data.</text>
</comment>
<dbReference type="PANTHER" id="PTHR45723">
    <property type="entry name" value="SERINE/THREONINE-PROTEIN KINASE RIO1"/>
    <property type="match status" value="1"/>
</dbReference>
<evidence type="ECO:0000256" key="6">
    <source>
        <dbReference type="ARBA" id="ARBA00022490"/>
    </source>
</evidence>
<dbReference type="PIRSF" id="PIRSF038147">
    <property type="entry name" value="Ser/Thr_PK_RIO1"/>
    <property type="match status" value="1"/>
</dbReference>
<feature type="domain" description="RIO kinase" evidence="26">
    <location>
        <begin position="129"/>
        <end position="365"/>
    </location>
</feature>
<dbReference type="InterPro" id="IPR018935">
    <property type="entry name" value="RIO_kinase_CS"/>
</dbReference>
<feature type="binding site" evidence="23">
    <location>
        <position position="186"/>
    </location>
    <ligand>
        <name>ATP</name>
        <dbReference type="ChEBI" id="CHEBI:30616"/>
    </ligand>
</feature>
<dbReference type="GO" id="GO:0046872">
    <property type="term" value="F:metal ion binding"/>
    <property type="evidence" value="ECO:0007669"/>
    <property type="project" value="UniProtKB-KW"/>
</dbReference>
<reference evidence="27 28" key="1">
    <citation type="journal article" date="2024" name="bioRxiv">
        <title>A reference genome for Trichogramma kaykai: A tiny desert-dwelling parasitoid wasp with competing sex-ratio distorters.</title>
        <authorList>
            <person name="Culotta J."/>
            <person name="Lindsey A.R."/>
        </authorList>
    </citation>
    <scope>NUCLEOTIDE SEQUENCE [LARGE SCALE GENOMIC DNA]</scope>
    <source>
        <strain evidence="27 28">KSX58</strain>
    </source>
</reference>
<keyword evidence="11 21" id="KW-0547">Nucleotide-binding</keyword>
<feature type="binding site" evidence="23">
    <location>
        <position position="256"/>
    </location>
    <ligand>
        <name>ATP</name>
        <dbReference type="ChEBI" id="CHEBI:30616"/>
    </ligand>
</feature>
<keyword evidence="15" id="KW-0460">Magnesium</keyword>
<feature type="compositionally biased region" description="Basic residues" evidence="25">
    <location>
        <begin position="522"/>
        <end position="539"/>
    </location>
</feature>
<accession>A0ABD2X9L3</accession>
<comment type="catalytic activity">
    <reaction evidence="16 21">
        <text>L-threonyl-[protein] + ATP = O-phospho-L-threonyl-[protein] + ADP + H(+)</text>
        <dbReference type="Rhea" id="RHEA:46608"/>
        <dbReference type="Rhea" id="RHEA-COMP:11060"/>
        <dbReference type="Rhea" id="RHEA-COMP:11605"/>
        <dbReference type="ChEBI" id="CHEBI:15378"/>
        <dbReference type="ChEBI" id="CHEBI:30013"/>
        <dbReference type="ChEBI" id="CHEBI:30616"/>
        <dbReference type="ChEBI" id="CHEBI:61977"/>
        <dbReference type="ChEBI" id="CHEBI:456216"/>
        <dbReference type="EC" id="2.7.11.1"/>
    </reaction>
</comment>
<feature type="region of interest" description="Disordered" evidence="25">
    <location>
        <begin position="461"/>
        <end position="539"/>
    </location>
</feature>
<evidence type="ECO:0000256" key="17">
    <source>
        <dbReference type="ARBA" id="ARBA00048679"/>
    </source>
</evidence>
<keyword evidence="8 21" id="KW-0723">Serine/threonine-protein kinase</keyword>
<evidence type="ECO:0000256" key="10">
    <source>
        <dbReference type="ARBA" id="ARBA00022723"/>
    </source>
</evidence>
<dbReference type="EC" id="2.7.11.1" evidence="4 21"/>
<feature type="region of interest" description="Disordered" evidence="25">
    <location>
        <begin position="1"/>
        <end position="87"/>
    </location>
</feature>
<evidence type="ECO:0000256" key="13">
    <source>
        <dbReference type="ARBA" id="ARBA00022801"/>
    </source>
</evidence>
<feature type="binding site" evidence="24">
    <location>
        <position position="307"/>
    </location>
    <ligand>
        <name>Mg(2+)</name>
        <dbReference type="ChEBI" id="CHEBI:18420"/>
    </ligand>
</feature>
<dbReference type="GO" id="GO:0005524">
    <property type="term" value="F:ATP binding"/>
    <property type="evidence" value="ECO:0007669"/>
    <property type="project" value="UniProtKB-KW"/>
</dbReference>
<feature type="active site" description="4-aspartylphosphate intermediate" evidence="22">
    <location>
        <position position="319"/>
    </location>
</feature>
<keyword evidence="7" id="KW-0690">Ribosome biogenesis</keyword>
<keyword evidence="28" id="KW-1185">Reference proteome</keyword>
<dbReference type="Proteomes" id="UP001627154">
    <property type="component" value="Unassembled WGS sequence"/>
</dbReference>
<evidence type="ECO:0000256" key="4">
    <source>
        <dbReference type="ARBA" id="ARBA00012513"/>
    </source>
</evidence>
<evidence type="ECO:0000256" key="19">
    <source>
        <dbReference type="ARBA" id="ARBA00057025"/>
    </source>
</evidence>
<dbReference type="SUPFAM" id="SSF56112">
    <property type="entry name" value="Protein kinase-like (PK-like)"/>
    <property type="match status" value="1"/>
</dbReference>
<keyword evidence="10" id="KW-0479">Metal-binding</keyword>
<feature type="binding site" evidence="24">
    <location>
        <position position="319"/>
    </location>
    <ligand>
        <name>Mg(2+)</name>
        <dbReference type="ChEBI" id="CHEBI:18420"/>
    </ligand>
</feature>
<evidence type="ECO:0000256" key="16">
    <source>
        <dbReference type="ARBA" id="ARBA00047899"/>
    </source>
</evidence>
<dbReference type="EMBL" id="JBJJXI010000045">
    <property type="protein sequence ID" value="KAL3401579.1"/>
    <property type="molecule type" value="Genomic_DNA"/>
</dbReference>
<evidence type="ECO:0000256" key="3">
    <source>
        <dbReference type="ARBA" id="ARBA00009196"/>
    </source>
</evidence>
<evidence type="ECO:0000256" key="12">
    <source>
        <dbReference type="ARBA" id="ARBA00022777"/>
    </source>
</evidence>
<evidence type="ECO:0000256" key="1">
    <source>
        <dbReference type="ARBA" id="ARBA00001946"/>
    </source>
</evidence>
<evidence type="ECO:0000256" key="21">
    <source>
        <dbReference type="PIRNR" id="PIRNR038147"/>
    </source>
</evidence>
<dbReference type="AlphaFoldDB" id="A0ABD2X9L3"/>
<dbReference type="InterPro" id="IPR051272">
    <property type="entry name" value="RIO-type_Ser/Thr_kinase"/>
</dbReference>
<feature type="compositionally biased region" description="Low complexity" evidence="25">
    <location>
        <begin position="43"/>
        <end position="53"/>
    </location>
</feature>
<dbReference type="FunFam" id="3.30.200.20:FF:000148">
    <property type="entry name" value="Serine/threonine-protein kinase RIO1"/>
    <property type="match status" value="1"/>
</dbReference>
<dbReference type="GO" id="GO:0042254">
    <property type="term" value="P:ribosome biogenesis"/>
    <property type="evidence" value="ECO:0007669"/>
    <property type="project" value="UniProtKB-KW"/>
</dbReference>
<evidence type="ECO:0000256" key="9">
    <source>
        <dbReference type="ARBA" id="ARBA00022679"/>
    </source>
</evidence>